<dbReference type="EMBL" id="CAJVQB010003646">
    <property type="protein sequence ID" value="CAG8613954.1"/>
    <property type="molecule type" value="Genomic_DNA"/>
</dbReference>
<comment type="caution">
    <text evidence="1">The sequence shown here is derived from an EMBL/GenBank/DDBJ whole genome shotgun (WGS) entry which is preliminary data.</text>
</comment>
<name>A0ABN7UM50_GIGMA</name>
<proteinExistence type="predicted"/>
<gene>
    <name evidence="1" type="ORF">GMARGA_LOCUS7498</name>
</gene>
<protein>
    <submittedName>
        <fullName evidence="1">15664_t:CDS:1</fullName>
    </submittedName>
</protein>
<dbReference type="Proteomes" id="UP000789901">
    <property type="component" value="Unassembled WGS sequence"/>
</dbReference>
<evidence type="ECO:0000313" key="2">
    <source>
        <dbReference type="Proteomes" id="UP000789901"/>
    </source>
</evidence>
<accession>A0ABN7UM50</accession>
<organism evidence="1 2">
    <name type="scientific">Gigaspora margarita</name>
    <dbReference type="NCBI Taxonomy" id="4874"/>
    <lineage>
        <taxon>Eukaryota</taxon>
        <taxon>Fungi</taxon>
        <taxon>Fungi incertae sedis</taxon>
        <taxon>Mucoromycota</taxon>
        <taxon>Glomeromycotina</taxon>
        <taxon>Glomeromycetes</taxon>
        <taxon>Diversisporales</taxon>
        <taxon>Gigasporaceae</taxon>
        <taxon>Gigaspora</taxon>
    </lineage>
</organism>
<feature type="non-terminal residue" evidence="1">
    <location>
        <position position="1"/>
    </location>
</feature>
<evidence type="ECO:0000313" key="1">
    <source>
        <dbReference type="EMBL" id="CAG8613954.1"/>
    </source>
</evidence>
<keyword evidence="2" id="KW-1185">Reference proteome</keyword>
<sequence>MGGSKNCEPIYVHPNRHEDCKLISTYQSKLEVNKVTQASTRKLYLL</sequence>
<reference evidence="1 2" key="1">
    <citation type="submission" date="2021-06" db="EMBL/GenBank/DDBJ databases">
        <authorList>
            <person name="Kallberg Y."/>
            <person name="Tangrot J."/>
            <person name="Rosling A."/>
        </authorList>
    </citation>
    <scope>NUCLEOTIDE SEQUENCE [LARGE SCALE GENOMIC DNA]</scope>
    <source>
        <strain evidence="1 2">120-4 pot B 10/14</strain>
    </source>
</reference>
<feature type="non-terminal residue" evidence="1">
    <location>
        <position position="46"/>
    </location>
</feature>